<dbReference type="InterPro" id="IPR048667">
    <property type="entry name" value="Imm5-like"/>
</dbReference>
<evidence type="ECO:0000313" key="3">
    <source>
        <dbReference type="EMBL" id="RZU20448.1"/>
    </source>
</evidence>
<evidence type="ECO:0000259" key="2">
    <source>
        <dbReference type="Pfam" id="PF21805"/>
    </source>
</evidence>
<proteinExistence type="predicted"/>
<sequence>MEIALSLDQLRQLSLWSADCAERALPVYEAVSPDDRRPREAIEVAREFGAGGNRTKAIRTAAWGALNAAGEVADPAAEAAARAAVAAAGSAYLHPLAAATQVKHIVGAAQYAAYAHELAGRDPEAVVRWAIERVPPVVRDVLRRYPDGTPGRSRLGELHRQLESALRQPSPS</sequence>
<keyword evidence="4" id="KW-1185">Reference proteome</keyword>
<dbReference type="AlphaFoldDB" id="A0A4Q7XBA1"/>
<gene>
    <name evidence="3" type="ORF">EV645_2682</name>
</gene>
<dbReference type="Proteomes" id="UP000292027">
    <property type="component" value="Unassembled WGS sequence"/>
</dbReference>
<evidence type="ECO:0000313" key="4">
    <source>
        <dbReference type="Proteomes" id="UP000292027"/>
    </source>
</evidence>
<accession>A0A4Q7XBA1</accession>
<dbReference type="RefSeq" id="WP_130443081.1">
    <property type="nucleotide sequence ID" value="NZ_SHKR01000011.1"/>
</dbReference>
<comment type="caution">
    <text evidence="3">The sequence shown here is derived from an EMBL/GenBank/DDBJ whole genome shotgun (WGS) entry which is preliminary data.</text>
</comment>
<dbReference type="EMBL" id="SHKR01000011">
    <property type="protein sequence ID" value="RZU20448.1"/>
    <property type="molecule type" value="Genomic_DNA"/>
</dbReference>
<feature type="domain" description="Imm-5-like" evidence="2">
    <location>
        <begin position="8"/>
        <end position="135"/>
    </location>
</feature>
<organism evidence="3 4">
    <name type="scientific">Kribbella rubisoli</name>
    <dbReference type="NCBI Taxonomy" id="3075929"/>
    <lineage>
        <taxon>Bacteria</taxon>
        <taxon>Bacillati</taxon>
        <taxon>Actinomycetota</taxon>
        <taxon>Actinomycetes</taxon>
        <taxon>Propionibacteriales</taxon>
        <taxon>Kribbellaceae</taxon>
        <taxon>Kribbella</taxon>
    </lineage>
</organism>
<dbReference type="Pfam" id="PF21805">
    <property type="entry name" value="Imm5_like"/>
    <property type="match status" value="1"/>
</dbReference>
<evidence type="ECO:0000256" key="1">
    <source>
        <dbReference type="SAM" id="MobiDB-lite"/>
    </source>
</evidence>
<feature type="region of interest" description="Disordered" evidence="1">
    <location>
        <begin position="145"/>
        <end position="172"/>
    </location>
</feature>
<name>A0A4Q7XBA1_9ACTN</name>
<dbReference type="OrthoDB" id="166981at2"/>
<reference evidence="3 4" key="1">
    <citation type="journal article" date="2015" name="Stand. Genomic Sci.">
        <title>Genomic Encyclopedia of Bacterial and Archaeal Type Strains, Phase III: the genomes of soil and plant-associated and newly described type strains.</title>
        <authorList>
            <person name="Whitman W.B."/>
            <person name="Woyke T."/>
            <person name="Klenk H.P."/>
            <person name="Zhou Y."/>
            <person name="Lilburn T.G."/>
            <person name="Beck B.J."/>
            <person name="De Vos P."/>
            <person name="Vandamme P."/>
            <person name="Eisen J.A."/>
            <person name="Garrity G."/>
            <person name="Hugenholtz P."/>
            <person name="Kyrpides N.C."/>
        </authorList>
    </citation>
    <scope>NUCLEOTIDE SEQUENCE [LARGE SCALE GENOMIC DNA]</scope>
    <source>
        <strain evidence="3 4">VKM Ac-2540</strain>
    </source>
</reference>
<protein>
    <recommendedName>
        <fullName evidence="2">Imm-5-like domain-containing protein</fullName>
    </recommendedName>
</protein>